<dbReference type="EC" id="3.6.4.13" evidence="1"/>
<evidence type="ECO:0000259" key="9">
    <source>
        <dbReference type="PROSITE" id="PS51195"/>
    </source>
</evidence>
<feature type="non-terminal residue" evidence="10">
    <location>
        <position position="1"/>
    </location>
</feature>
<evidence type="ECO:0000256" key="3">
    <source>
        <dbReference type="ARBA" id="ARBA00022801"/>
    </source>
</evidence>
<keyword evidence="4 10" id="KW-0347">Helicase</keyword>
<organism evidence="10 11">
    <name type="scientific">Probosciger aterrimus</name>
    <name type="common">Palm cockatoo</name>
    <dbReference type="NCBI Taxonomy" id="141839"/>
    <lineage>
        <taxon>Eukaryota</taxon>
        <taxon>Metazoa</taxon>
        <taxon>Chordata</taxon>
        <taxon>Craniata</taxon>
        <taxon>Vertebrata</taxon>
        <taxon>Euteleostomi</taxon>
        <taxon>Archelosauria</taxon>
        <taxon>Archosauria</taxon>
        <taxon>Dinosauria</taxon>
        <taxon>Saurischia</taxon>
        <taxon>Theropoda</taxon>
        <taxon>Coelurosauria</taxon>
        <taxon>Aves</taxon>
        <taxon>Neognathae</taxon>
        <taxon>Neoaves</taxon>
        <taxon>Telluraves</taxon>
        <taxon>Australaves</taxon>
        <taxon>Psittaciformes</taxon>
        <taxon>Cacatuidae</taxon>
        <taxon>Probosciger</taxon>
    </lineage>
</organism>
<keyword evidence="11" id="KW-1185">Reference proteome</keyword>
<keyword evidence="3" id="KW-0378">Hydrolase</keyword>
<dbReference type="GO" id="GO:0003723">
    <property type="term" value="F:RNA binding"/>
    <property type="evidence" value="ECO:0007669"/>
    <property type="project" value="UniProtKB-KW"/>
</dbReference>
<dbReference type="Gene3D" id="3.40.50.300">
    <property type="entry name" value="P-loop containing nucleotide triphosphate hydrolases"/>
    <property type="match status" value="1"/>
</dbReference>
<dbReference type="Proteomes" id="UP000562415">
    <property type="component" value="Unassembled WGS sequence"/>
</dbReference>
<feature type="non-terminal residue" evidence="10">
    <location>
        <position position="62"/>
    </location>
</feature>
<proteinExistence type="predicted"/>
<dbReference type="OrthoDB" id="1191041at2759"/>
<dbReference type="GO" id="GO:0016787">
    <property type="term" value="F:hydrolase activity"/>
    <property type="evidence" value="ECO:0007669"/>
    <property type="project" value="UniProtKB-KW"/>
</dbReference>
<keyword evidence="6" id="KW-0694">RNA-binding</keyword>
<evidence type="ECO:0000256" key="7">
    <source>
        <dbReference type="ARBA" id="ARBA00047984"/>
    </source>
</evidence>
<evidence type="ECO:0000256" key="1">
    <source>
        <dbReference type="ARBA" id="ARBA00012552"/>
    </source>
</evidence>
<evidence type="ECO:0000256" key="8">
    <source>
        <dbReference type="PROSITE-ProRule" id="PRU00552"/>
    </source>
</evidence>
<feature type="short sequence motif" description="Q motif" evidence="8">
    <location>
        <begin position="1"/>
        <end position="27"/>
    </location>
</feature>
<dbReference type="GO" id="GO:0005829">
    <property type="term" value="C:cytosol"/>
    <property type="evidence" value="ECO:0007669"/>
    <property type="project" value="TreeGrafter"/>
</dbReference>
<dbReference type="InterPro" id="IPR011545">
    <property type="entry name" value="DEAD/DEAH_box_helicase_dom"/>
</dbReference>
<dbReference type="InterPro" id="IPR050079">
    <property type="entry name" value="DEAD_box_RNA_helicase"/>
</dbReference>
<evidence type="ECO:0000313" key="11">
    <source>
        <dbReference type="Proteomes" id="UP000562415"/>
    </source>
</evidence>
<dbReference type="EMBL" id="VYZH01006327">
    <property type="protein sequence ID" value="NWS49492.1"/>
    <property type="molecule type" value="Genomic_DNA"/>
</dbReference>
<evidence type="ECO:0000256" key="2">
    <source>
        <dbReference type="ARBA" id="ARBA00022741"/>
    </source>
</evidence>
<dbReference type="InterPro" id="IPR027417">
    <property type="entry name" value="P-loop_NTPase"/>
</dbReference>
<evidence type="ECO:0000256" key="4">
    <source>
        <dbReference type="ARBA" id="ARBA00022806"/>
    </source>
</evidence>
<dbReference type="InterPro" id="IPR014014">
    <property type="entry name" value="RNA_helicase_DEAD_Q_motif"/>
</dbReference>
<accession>A0A7K5FX57</accession>
<comment type="catalytic activity">
    <reaction evidence="7">
        <text>ATP + H2O = ADP + phosphate + H(+)</text>
        <dbReference type="Rhea" id="RHEA:13065"/>
        <dbReference type="ChEBI" id="CHEBI:15377"/>
        <dbReference type="ChEBI" id="CHEBI:15378"/>
        <dbReference type="ChEBI" id="CHEBI:30616"/>
        <dbReference type="ChEBI" id="CHEBI:43474"/>
        <dbReference type="ChEBI" id="CHEBI:456216"/>
        <dbReference type="EC" id="3.6.4.13"/>
    </reaction>
</comment>
<dbReference type="GO" id="GO:0003724">
    <property type="term" value="F:RNA helicase activity"/>
    <property type="evidence" value="ECO:0007669"/>
    <property type="project" value="UniProtKB-EC"/>
</dbReference>
<comment type="caution">
    <text evidence="10">The sequence shown here is derived from an EMBL/GenBank/DDBJ whole genome shotgun (WGS) entry which is preliminary data.</text>
</comment>
<reference evidence="10 11" key="1">
    <citation type="submission" date="2019-09" db="EMBL/GenBank/DDBJ databases">
        <title>Bird 10,000 Genomes (B10K) Project - Family phase.</title>
        <authorList>
            <person name="Zhang G."/>
        </authorList>
    </citation>
    <scope>NUCLEOTIDE SEQUENCE [LARGE SCALE GENOMIC DNA]</scope>
    <source>
        <strain evidence="10">B10K-DU-017-47</strain>
    </source>
</reference>
<dbReference type="PANTHER" id="PTHR47959:SF21">
    <property type="entry name" value="DEAD-BOX HELICASE 56"/>
    <property type="match status" value="1"/>
</dbReference>
<keyword evidence="5" id="KW-0067">ATP-binding</keyword>
<sequence>FEHMGLDPRLLRAVAELGWASPTSVQAEAIPLALEGRDLLVRARTGSGKTGAYGLPLLQHLL</sequence>
<dbReference type="GO" id="GO:0005524">
    <property type="term" value="F:ATP binding"/>
    <property type="evidence" value="ECO:0007669"/>
    <property type="project" value="UniProtKB-KW"/>
</dbReference>
<name>A0A7K5FX57_PROAR</name>
<dbReference type="PROSITE" id="PS51195">
    <property type="entry name" value="Q_MOTIF"/>
    <property type="match status" value="1"/>
</dbReference>
<evidence type="ECO:0000313" key="10">
    <source>
        <dbReference type="EMBL" id="NWS49492.1"/>
    </source>
</evidence>
<dbReference type="PANTHER" id="PTHR47959">
    <property type="entry name" value="ATP-DEPENDENT RNA HELICASE RHLE-RELATED"/>
    <property type="match status" value="1"/>
</dbReference>
<evidence type="ECO:0000256" key="5">
    <source>
        <dbReference type="ARBA" id="ARBA00022840"/>
    </source>
</evidence>
<gene>
    <name evidence="10" type="primary">Ddx56</name>
    <name evidence="10" type="ORF">PROATE_R02284</name>
</gene>
<dbReference type="Pfam" id="PF00270">
    <property type="entry name" value="DEAD"/>
    <property type="match status" value="1"/>
</dbReference>
<evidence type="ECO:0000256" key="6">
    <source>
        <dbReference type="ARBA" id="ARBA00022884"/>
    </source>
</evidence>
<feature type="domain" description="DEAD-box RNA helicase Q" evidence="9">
    <location>
        <begin position="1"/>
        <end position="27"/>
    </location>
</feature>
<protein>
    <recommendedName>
        <fullName evidence="1">RNA helicase</fullName>
        <ecNumber evidence="1">3.6.4.13</ecNumber>
    </recommendedName>
</protein>
<dbReference type="AlphaFoldDB" id="A0A7K5FX57"/>
<keyword evidence="2" id="KW-0547">Nucleotide-binding</keyword>
<dbReference type="SUPFAM" id="SSF52540">
    <property type="entry name" value="P-loop containing nucleoside triphosphate hydrolases"/>
    <property type="match status" value="1"/>
</dbReference>